<evidence type="ECO:0000313" key="3">
    <source>
        <dbReference type="EMBL" id="TYK04709.1"/>
    </source>
</evidence>
<dbReference type="InterPro" id="IPR001584">
    <property type="entry name" value="Integrase_cat-core"/>
</dbReference>
<organism evidence="2 4">
    <name type="scientific">Cucumis melo var. makuwa</name>
    <name type="common">Oriental melon</name>
    <dbReference type="NCBI Taxonomy" id="1194695"/>
    <lineage>
        <taxon>Eukaryota</taxon>
        <taxon>Viridiplantae</taxon>
        <taxon>Streptophyta</taxon>
        <taxon>Embryophyta</taxon>
        <taxon>Tracheophyta</taxon>
        <taxon>Spermatophyta</taxon>
        <taxon>Magnoliopsida</taxon>
        <taxon>eudicotyledons</taxon>
        <taxon>Gunneridae</taxon>
        <taxon>Pentapetalae</taxon>
        <taxon>rosids</taxon>
        <taxon>fabids</taxon>
        <taxon>Cucurbitales</taxon>
        <taxon>Cucurbitaceae</taxon>
        <taxon>Benincaseae</taxon>
        <taxon>Cucumis</taxon>
    </lineage>
</organism>
<dbReference type="Gene3D" id="3.30.420.10">
    <property type="entry name" value="Ribonuclease H-like superfamily/Ribonuclease H"/>
    <property type="match status" value="1"/>
</dbReference>
<dbReference type="OrthoDB" id="1751476at2759"/>
<dbReference type="InterPro" id="IPR036397">
    <property type="entry name" value="RNaseH_sf"/>
</dbReference>
<protein>
    <submittedName>
        <fullName evidence="2">Gag-pol polyprotein</fullName>
    </submittedName>
</protein>
<evidence type="ECO:0000259" key="1">
    <source>
        <dbReference type="PROSITE" id="PS50994"/>
    </source>
</evidence>
<dbReference type="PROSITE" id="PS50994">
    <property type="entry name" value="INTEGRASE"/>
    <property type="match status" value="1"/>
</dbReference>
<dbReference type="GO" id="GO:0003676">
    <property type="term" value="F:nucleic acid binding"/>
    <property type="evidence" value="ECO:0007669"/>
    <property type="project" value="InterPro"/>
</dbReference>
<dbReference type="InterPro" id="IPR012337">
    <property type="entry name" value="RNaseH-like_sf"/>
</dbReference>
<dbReference type="Proteomes" id="UP000321393">
    <property type="component" value="Unassembled WGS sequence"/>
</dbReference>
<dbReference type="AlphaFoldDB" id="A0A5A7UTB4"/>
<dbReference type="EMBL" id="SSTE01006781">
    <property type="protein sequence ID" value="KAA0058404.1"/>
    <property type="molecule type" value="Genomic_DNA"/>
</dbReference>
<evidence type="ECO:0000313" key="5">
    <source>
        <dbReference type="Proteomes" id="UP000321947"/>
    </source>
</evidence>
<evidence type="ECO:0000313" key="2">
    <source>
        <dbReference type="EMBL" id="KAA0058404.1"/>
    </source>
</evidence>
<dbReference type="GO" id="GO:0015074">
    <property type="term" value="P:DNA integration"/>
    <property type="evidence" value="ECO:0007669"/>
    <property type="project" value="InterPro"/>
</dbReference>
<proteinExistence type="predicted"/>
<dbReference type="PANTHER" id="PTHR42648">
    <property type="entry name" value="TRANSPOSASE, PUTATIVE-RELATED"/>
    <property type="match status" value="1"/>
</dbReference>
<dbReference type="Pfam" id="PF00665">
    <property type="entry name" value="rve"/>
    <property type="match status" value="1"/>
</dbReference>
<feature type="domain" description="Integrase catalytic" evidence="1">
    <location>
        <begin position="1"/>
        <end position="94"/>
    </location>
</feature>
<comment type="caution">
    <text evidence="2">The sequence shown here is derived from an EMBL/GenBank/DDBJ whole genome shotgun (WGS) entry which is preliminary data.</text>
</comment>
<name>A0A5A7UTB4_CUCMM</name>
<dbReference type="Proteomes" id="UP000321947">
    <property type="component" value="Unassembled WGS sequence"/>
</dbReference>
<dbReference type="SUPFAM" id="SSF53098">
    <property type="entry name" value="Ribonuclease H-like"/>
    <property type="match status" value="1"/>
</dbReference>
<gene>
    <name evidence="3" type="ORF">E5676_scaffold76994G00130</name>
    <name evidence="2" type="ORF">E6C27_scaffold409G001140</name>
</gene>
<sequence length="94" mass="10794">MDLMGPMQTKSLGGKKYVFVVMDDFSHFTWIRFLRKKSDTAKVCISLCLSLQREQGKNIVQIRSDHGKEFENAELDNFCEAEGIHHEYSAPLTP</sequence>
<evidence type="ECO:0000313" key="4">
    <source>
        <dbReference type="Proteomes" id="UP000321393"/>
    </source>
</evidence>
<accession>A0A5A7UTB4</accession>
<dbReference type="EMBL" id="SSTD01014090">
    <property type="protein sequence ID" value="TYK04709.1"/>
    <property type="molecule type" value="Genomic_DNA"/>
</dbReference>
<dbReference type="STRING" id="1194695.A0A5A7UTB4"/>
<dbReference type="InterPro" id="IPR039537">
    <property type="entry name" value="Retrotran_Ty1/copia-like"/>
</dbReference>
<reference evidence="4 5" key="1">
    <citation type="submission" date="2019-08" db="EMBL/GenBank/DDBJ databases">
        <title>Draft genome sequences of two oriental melons (Cucumis melo L. var makuwa).</title>
        <authorList>
            <person name="Kwon S.-Y."/>
        </authorList>
    </citation>
    <scope>NUCLEOTIDE SEQUENCE [LARGE SCALE GENOMIC DNA]</scope>
    <source>
        <strain evidence="5">cv. Chang Bougi</strain>
        <strain evidence="4">cv. SW 3</strain>
        <tissue evidence="2">Leaf</tissue>
    </source>
</reference>
<dbReference type="PANTHER" id="PTHR42648:SF21">
    <property type="entry name" value="CYSTEINE-RICH RLK (RECEPTOR-LIKE PROTEIN KINASE) 8"/>
    <property type="match status" value="1"/>
</dbReference>